<evidence type="ECO:0000313" key="5">
    <source>
        <dbReference type="Proteomes" id="UP000594262"/>
    </source>
</evidence>
<reference evidence="4" key="1">
    <citation type="submission" date="2021-01" db="UniProtKB">
        <authorList>
            <consortium name="EnsemblMetazoa"/>
        </authorList>
    </citation>
    <scope>IDENTIFICATION</scope>
</reference>
<organism evidence="4 5">
    <name type="scientific">Clytia hemisphaerica</name>
    <dbReference type="NCBI Taxonomy" id="252671"/>
    <lineage>
        <taxon>Eukaryota</taxon>
        <taxon>Metazoa</taxon>
        <taxon>Cnidaria</taxon>
        <taxon>Hydrozoa</taxon>
        <taxon>Hydroidolina</taxon>
        <taxon>Leptothecata</taxon>
        <taxon>Obeliida</taxon>
        <taxon>Clytiidae</taxon>
        <taxon>Clytia</taxon>
    </lineage>
</organism>
<dbReference type="InterPro" id="IPR046347">
    <property type="entry name" value="bZIP_sf"/>
</dbReference>
<dbReference type="Proteomes" id="UP000594262">
    <property type="component" value="Unplaced"/>
</dbReference>
<name>A0A7M5WW48_9CNID</name>
<protein>
    <recommendedName>
        <fullName evidence="3">BZIP domain-containing protein</fullName>
    </recommendedName>
</protein>
<feature type="domain" description="BZIP" evidence="3">
    <location>
        <begin position="300"/>
        <end position="360"/>
    </location>
</feature>
<sequence length="369" mass="41787">MNLLLPTQFMKNHLSFWTKNPSIVFDQGASTVWGQDSIREEKASFDEQFYASSTLFDTEFDFIPSSLDDPFLYNLTNPFKDCEMMSSPDRTRKCSISDIIDVINEEKLLIKNCGSLNNKDEGYDSNLSIGSLSSEEIGQDEFEGKFTTEENSSDDECFINVEDELPVIQDQTTKADLQPQSKVIGNLVSSTGLPKLLSGSNSSAIIVLWNTENKIQIVCTSKKKLHEILQNQNDLPSSCNTTNNAPTNTKSLDPTPTNIKSLDLASTIESKDSGSETEKVENDQAKRRGRKRIYHSNTETEREDSKRVRNNEACRKFRKSRTEKRKSLFQSESTLLQRNLNLKEQVAALERQLLYIKEKLGMSKNISNN</sequence>
<dbReference type="OrthoDB" id="6022300at2759"/>
<dbReference type="AlphaFoldDB" id="A0A7M5WW48"/>
<accession>A0A7M5WW48</accession>
<evidence type="ECO:0000256" key="1">
    <source>
        <dbReference type="SAM" id="Coils"/>
    </source>
</evidence>
<feature type="region of interest" description="Disordered" evidence="2">
    <location>
        <begin position="233"/>
        <end position="308"/>
    </location>
</feature>
<dbReference type="RefSeq" id="XP_066931746.1">
    <property type="nucleotide sequence ID" value="XM_067075645.1"/>
</dbReference>
<dbReference type="Gene3D" id="1.20.5.170">
    <property type="match status" value="1"/>
</dbReference>
<evidence type="ECO:0000313" key="4">
    <source>
        <dbReference type="EnsemblMetazoa" id="CLYHEMP014016.1"/>
    </source>
</evidence>
<evidence type="ECO:0000256" key="2">
    <source>
        <dbReference type="SAM" id="MobiDB-lite"/>
    </source>
</evidence>
<feature type="compositionally biased region" description="Polar residues" evidence="2">
    <location>
        <begin position="233"/>
        <end position="260"/>
    </location>
</feature>
<feature type="compositionally biased region" description="Basic and acidic residues" evidence="2">
    <location>
        <begin position="298"/>
        <end position="308"/>
    </location>
</feature>
<feature type="compositionally biased region" description="Basic and acidic residues" evidence="2">
    <location>
        <begin position="269"/>
        <end position="286"/>
    </location>
</feature>
<feature type="coiled-coil region" evidence="1">
    <location>
        <begin position="332"/>
        <end position="359"/>
    </location>
</feature>
<dbReference type="InterPro" id="IPR004827">
    <property type="entry name" value="bZIP"/>
</dbReference>
<proteinExistence type="predicted"/>
<dbReference type="GeneID" id="136819416"/>
<dbReference type="PROSITE" id="PS50217">
    <property type="entry name" value="BZIP"/>
    <property type="match status" value="1"/>
</dbReference>
<dbReference type="GO" id="GO:0003700">
    <property type="term" value="F:DNA-binding transcription factor activity"/>
    <property type="evidence" value="ECO:0007669"/>
    <property type="project" value="InterPro"/>
</dbReference>
<dbReference type="EnsemblMetazoa" id="CLYHEMT014016.1">
    <property type="protein sequence ID" value="CLYHEMP014016.1"/>
    <property type="gene ID" value="CLYHEMG014016"/>
</dbReference>
<keyword evidence="1" id="KW-0175">Coiled coil</keyword>
<dbReference type="SUPFAM" id="SSF57959">
    <property type="entry name" value="Leucine zipper domain"/>
    <property type="match status" value="1"/>
</dbReference>
<keyword evidence="5" id="KW-1185">Reference proteome</keyword>
<evidence type="ECO:0000259" key="3">
    <source>
        <dbReference type="PROSITE" id="PS50217"/>
    </source>
</evidence>